<evidence type="ECO:0008006" key="3">
    <source>
        <dbReference type="Google" id="ProtNLM"/>
    </source>
</evidence>
<organism evidence="1 2">
    <name type="scientific">Linum trigynum</name>
    <dbReference type="NCBI Taxonomy" id="586398"/>
    <lineage>
        <taxon>Eukaryota</taxon>
        <taxon>Viridiplantae</taxon>
        <taxon>Streptophyta</taxon>
        <taxon>Embryophyta</taxon>
        <taxon>Tracheophyta</taxon>
        <taxon>Spermatophyta</taxon>
        <taxon>Magnoliopsida</taxon>
        <taxon>eudicotyledons</taxon>
        <taxon>Gunneridae</taxon>
        <taxon>Pentapetalae</taxon>
        <taxon>rosids</taxon>
        <taxon>fabids</taxon>
        <taxon>Malpighiales</taxon>
        <taxon>Linaceae</taxon>
        <taxon>Linum</taxon>
    </lineage>
</organism>
<evidence type="ECO:0000313" key="1">
    <source>
        <dbReference type="EMBL" id="CAL1394289.1"/>
    </source>
</evidence>
<dbReference type="Proteomes" id="UP001497516">
    <property type="component" value="Chromosome 6"/>
</dbReference>
<name>A0AAV2F7T9_9ROSI</name>
<dbReference type="AlphaFoldDB" id="A0AAV2F7T9"/>
<protein>
    <recommendedName>
        <fullName evidence="3">Retrotransposon gag domain-containing protein</fullName>
    </recommendedName>
</protein>
<evidence type="ECO:0000313" key="2">
    <source>
        <dbReference type="Proteomes" id="UP001497516"/>
    </source>
</evidence>
<keyword evidence="2" id="KW-1185">Reference proteome</keyword>
<sequence>MAPPKRTLHQPLFADIMGECITGIPPALPTYNVTTYTEDHVSTFFLRMKLQTNSNSALCMMFPLTFARICLDWYNKLPNRIIHSFEEFSFLFTTKFASQKRRPL</sequence>
<accession>A0AAV2F7T9</accession>
<gene>
    <name evidence="1" type="ORF">LTRI10_LOCUS34803</name>
</gene>
<proteinExistence type="predicted"/>
<reference evidence="1 2" key="1">
    <citation type="submission" date="2024-04" db="EMBL/GenBank/DDBJ databases">
        <authorList>
            <person name="Fracassetti M."/>
        </authorList>
    </citation>
    <scope>NUCLEOTIDE SEQUENCE [LARGE SCALE GENOMIC DNA]</scope>
</reference>
<dbReference type="EMBL" id="OZ034819">
    <property type="protein sequence ID" value="CAL1394289.1"/>
    <property type="molecule type" value="Genomic_DNA"/>
</dbReference>